<dbReference type="Proteomes" id="UP000561459">
    <property type="component" value="Unassembled WGS sequence"/>
</dbReference>
<dbReference type="EMBL" id="JACIDY010000002">
    <property type="protein sequence ID" value="MBB3939170.1"/>
    <property type="molecule type" value="Genomic_DNA"/>
</dbReference>
<evidence type="ECO:0000256" key="1">
    <source>
        <dbReference type="SAM" id="MobiDB-lite"/>
    </source>
</evidence>
<keyword evidence="2" id="KW-0812">Transmembrane</keyword>
<keyword evidence="2" id="KW-0472">Membrane</keyword>
<feature type="transmembrane region" description="Helical" evidence="2">
    <location>
        <begin position="98"/>
        <end position="119"/>
    </location>
</feature>
<reference evidence="3 4" key="1">
    <citation type="submission" date="2020-08" db="EMBL/GenBank/DDBJ databases">
        <title>Genomic Encyclopedia of Type Strains, Phase IV (KMG-IV): sequencing the most valuable type-strain genomes for metagenomic binning, comparative biology and taxonomic classification.</title>
        <authorList>
            <person name="Goeker M."/>
        </authorList>
    </citation>
    <scope>NUCLEOTIDE SEQUENCE [LARGE SCALE GENOMIC DNA]</scope>
    <source>
        <strain evidence="3 4">DSM 27568</strain>
    </source>
</reference>
<organism evidence="3 4">
    <name type="scientific">Novosphingobium fluoreni</name>
    <dbReference type="NCBI Taxonomy" id="1391222"/>
    <lineage>
        <taxon>Bacteria</taxon>
        <taxon>Pseudomonadati</taxon>
        <taxon>Pseudomonadota</taxon>
        <taxon>Alphaproteobacteria</taxon>
        <taxon>Sphingomonadales</taxon>
        <taxon>Sphingomonadaceae</taxon>
        <taxon>Novosphingobium</taxon>
    </lineage>
</organism>
<feature type="region of interest" description="Disordered" evidence="1">
    <location>
        <begin position="152"/>
        <end position="173"/>
    </location>
</feature>
<feature type="transmembrane region" description="Helical" evidence="2">
    <location>
        <begin position="177"/>
        <end position="196"/>
    </location>
</feature>
<name>A0A7W6BZ79_9SPHN</name>
<comment type="caution">
    <text evidence="3">The sequence shown here is derived from an EMBL/GenBank/DDBJ whole genome shotgun (WGS) entry which is preliminary data.</text>
</comment>
<gene>
    <name evidence="3" type="ORF">GGR39_000810</name>
</gene>
<evidence type="ECO:0000256" key="2">
    <source>
        <dbReference type="SAM" id="Phobius"/>
    </source>
</evidence>
<evidence type="ECO:0000313" key="3">
    <source>
        <dbReference type="EMBL" id="MBB3939170.1"/>
    </source>
</evidence>
<accession>A0A7W6BZ79</accession>
<protein>
    <submittedName>
        <fullName evidence="3">Uncharacterized protein</fullName>
    </submittedName>
</protein>
<dbReference type="AlphaFoldDB" id="A0A7W6BZ79"/>
<proteinExistence type="predicted"/>
<evidence type="ECO:0000313" key="4">
    <source>
        <dbReference type="Proteomes" id="UP000561459"/>
    </source>
</evidence>
<sequence>MSSTPIDDAPKPGLFDWIWHIRGEIPLAPGQTSEDAFDRVAPLFDARGTSHRRMGDTLTFDKKDPDAQDKMAVFDRGTLTVDRNGPAPALRYHLVSRALLLCFLAPLMFLSFAAITIAVGKMDTPAKEEAAKKKPEKKDVQPPQSVIDKWLGAPAPESLKKKADDANKKDDKKTKPTSAYVFAGIFAVLYLIGRFLEDRLIKAQFRKRLLGA</sequence>
<dbReference type="RefSeq" id="WP_183616001.1">
    <property type="nucleotide sequence ID" value="NZ_JACIDY010000002.1"/>
</dbReference>
<keyword evidence="4" id="KW-1185">Reference proteome</keyword>
<feature type="compositionally biased region" description="Basic and acidic residues" evidence="1">
    <location>
        <begin position="158"/>
        <end position="173"/>
    </location>
</feature>
<feature type="compositionally biased region" description="Basic and acidic residues" evidence="1">
    <location>
        <begin position="128"/>
        <end position="140"/>
    </location>
</feature>
<keyword evidence="2" id="KW-1133">Transmembrane helix</keyword>
<feature type="region of interest" description="Disordered" evidence="1">
    <location>
        <begin position="128"/>
        <end position="147"/>
    </location>
</feature>